<dbReference type="Proteomes" id="UP000251558">
    <property type="component" value="Unassembled WGS sequence"/>
</dbReference>
<evidence type="ECO:0000313" key="4">
    <source>
        <dbReference type="Proteomes" id="UP000251558"/>
    </source>
</evidence>
<dbReference type="OrthoDB" id="9811671at2"/>
<reference evidence="3 4" key="2">
    <citation type="submission" date="2018-07" db="EMBL/GenBank/DDBJ databases">
        <title>Diversity of Mesorhizobium strains in Brazil.</title>
        <authorList>
            <person name="Helene L.C.F."/>
            <person name="Dall'Agnol R."/>
            <person name="Delamuta J.R.M."/>
            <person name="Hungria M."/>
        </authorList>
    </citation>
    <scope>NUCLEOTIDE SEQUENCE [LARGE SCALE GENOMIC DNA]</scope>
    <source>
        <strain evidence="3 4">AC99b</strain>
    </source>
</reference>
<evidence type="ECO:0000259" key="2">
    <source>
        <dbReference type="Pfam" id="PF09917"/>
    </source>
</evidence>
<dbReference type="AlphaFoldDB" id="A0A330I1W3"/>
<accession>A0A330I1W3</accession>
<evidence type="ECO:0000256" key="1">
    <source>
        <dbReference type="SAM" id="SignalP"/>
    </source>
</evidence>
<keyword evidence="1" id="KW-0732">Signal</keyword>
<dbReference type="InterPro" id="IPR019223">
    <property type="entry name" value="DUF2147"/>
</dbReference>
<evidence type="ECO:0000313" key="3">
    <source>
        <dbReference type="EMBL" id="RAZ92999.1"/>
    </source>
</evidence>
<dbReference type="Gene3D" id="2.40.128.520">
    <property type="match status" value="1"/>
</dbReference>
<proteinExistence type="predicted"/>
<name>A0A330I1W3_9HYPH</name>
<sequence>MFRKMSMALAATLIMTGAAWADPIEGNWKTQAGDTAAIGGSGSFSITLKTGKYAGKTIGSLKAAGDNKYAGNITDPANDKTYSGKATLTGTTLKMSGCVLGGLICKSQTWHKL</sequence>
<gene>
    <name evidence="3" type="ORF">DPM33_03885</name>
</gene>
<dbReference type="Pfam" id="PF09917">
    <property type="entry name" value="DUF2147"/>
    <property type="match status" value="1"/>
</dbReference>
<feature type="domain" description="DUF2147" evidence="2">
    <location>
        <begin position="57"/>
        <end position="112"/>
    </location>
</feature>
<dbReference type="EMBL" id="QMBP01000001">
    <property type="protein sequence ID" value="RAZ92999.1"/>
    <property type="molecule type" value="Genomic_DNA"/>
</dbReference>
<dbReference type="PANTHER" id="PTHR36919:SF2">
    <property type="entry name" value="BLL6627 PROTEIN"/>
    <property type="match status" value="1"/>
</dbReference>
<dbReference type="RefSeq" id="WP_112095688.1">
    <property type="nucleotide sequence ID" value="NZ_QMBP01000001.1"/>
</dbReference>
<keyword evidence="4" id="KW-1185">Reference proteome</keyword>
<protein>
    <submittedName>
        <fullName evidence="3">DUF2147 domain-containing protein</fullName>
    </submittedName>
</protein>
<organism evidence="3 4">
    <name type="scientific">Mesorhizobium hawassense</name>
    <dbReference type="NCBI Taxonomy" id="1209954"/>
    <lineage>
        <taxon>Bacteria</taxon>
        <taxon>Pseudomonadati</taxon>
        <taxon>Pseudomonadota</taxon>
        <taxon>Alphaproteobacteria</taxon>
        <taxon>Hyphomicrobiales</taxon>
        <taxon>Phyllobacteriaceae</taxon>
        <taxon>Mesorhizobium</taxon>
    </lineage>
</organism>
<feature type="chain" id="PRO_5016309811" evidence="1">
    <location>
        <begin position="22"/>
        <end position="113"/>
    </location>
</feature>
<dbReference type="PANTHER" id="PTHR36919">
    <property type="entry name" value="BLR1215 PROTEIN"/>
    <property type="match status" value="1"/>
</dbReference>
<comment type="caution">
    <text evidence="3">The sequence shown here is derived from an EMBL/GenBank/DDBJ whole genome shotgun (WGS) entry which is preliminary data.</text>
</comment>
<reference evidence="4" key="1">
    <citation type="submission" date="2018-06" db="EMBL/GenBank/DDBJ databases">
        <authorList>
            <person name="Helene L.C."/>
            <person name="Dall'Agnol R."/>
            <person name="Delamuta J.R."/>
            <person name="Hungria M."/>
        </authorList>
    </citation>
    <scope>NUCLEOTIDE SEQUENCE [LARGE SCALE GENOMIC DNA]</scope>
    <source>
        <strain evidence="4">AC99b</strain>
    </source>
</reference>
<feature type="signal peptide" evidence="1">
    <location>
        <begin position="1"/>
        <end position="21"/>
    </location>
</feature>